<name>A0A5Q2RIA9_9ACTN</name>
<protein>
    <submittedName>
        <fullName evidence="2">Uncharacterized protein</fullName>
    </submittedName>
</protein>
<dbReference type="EMBL" id="CP045851">
    <property type="protein sequence ID" value="QGG95274.1"/>
    <property type="molecule type" value="Genomic_DNA"/>
</dbReference>
<reference evidence="2 3" key="1">
    <citation type="submission" date="2019-11" db="EMBL/GenBank/DDBJ databases">
        <authorList>
            <person name="He Y."/>
        </authorList>
    </citation>
    <scope>NUCLEOTIDE SEQUENCE [LARGE SCALE GENOMIC DNA]</scope>
    <source>
        <strain evidence="2 3">SCSIO 58843</strain>
    </source>
</reference>
<gene>
    <name evidence="2" type="ORF">GH723_09305</name>
</gene>
<feature type="region of interest" description="Disordered" evidence="1">
    <location>
        <begin position="79"/>
        <end position="174"/>
    </location>
</feature>
<evidence type="ECO:0000313" key="2">
    <source>
        <dbReference type="EMBL" id="QGG95274.1"/>
    </source>
</evidence>
<keyword evidence="3" id="KW-1185">Reference proteome</keyword>
<dbReference type="AlphaFoldDB" id="A0A5Q2RIA9"/>
<organism evidence="2 3">
    <name type="scientific">Actinomarinicola tropica</name>
    <dbReference type="NCBI Taxonomy" id="2789776"/>
    <lineage>
        <taxon>Bacteria</taxon>
        <taxon>Bacillati</taxon>
        <taxon>Actinomycetota</taxon>
        <taxon>Acidimicrobiia</taxon>
        <taxon>Acidimicrobiales</taxon>
        <taxon>Iamiaceae</taxon>
        <taxon>Actinomarinicola</taxon>
    </lineage>
</organism>
<feature type="compositionally biased region" description="Low complexity" evidence="1">
    <location>
        <begin position="429"/>
        <end position="443"/>
    </location>
</feature>
<proteinExistence type="predicted"/>
<evidence type="ECO:0000256" key="1">
    <source>
        <dbReference type="SAM" id="MobiDB-lite"/>
    </source>
</evidence>
<dbReference type="KEGG" id="atq:GH723_09305"/>
<feature type="compositionally biased region" description="Low complexity" evidence="1">
    <location>
        <begin position="455"/>
        <end position="470"/>
    </location>
</feature>
<feature type="compositionally biased region" description="Basic residues" evidence="1">
    <location>
        <begin position="153"/>
        <end position="165"/>
    </location>
</feature>
<feature type="compositionally biased region" description="Pro residues" evidence="1">
    <location>
        <begin position="411"/>
        <end position="428"/>
    </location>
</feature>
<sequence>MPRRIEVELTSAREDGTWTWRAAGARQPKGTLDGGLLHEGAKVGDVVRADADFDIDGITITSVLAPRAERHEPDRIEVIGRPLADDQLVTSTLAPKRRDDRRGRGRRRDGDDGADRGDRGDRPRRERGRSGRSADDRPRGERRPRPEPAPAKPKPKRLRPGRTHRSAVLEGLPEEERPIAEQVLRGGIPAVRQAVDKQNEQARADGRPEVKAEPLVAIAERLLPRLRAAEWRDRADAALGSLEELDLRDLRSVVVAADTGARDDEARQVADQLREGLNRRVEAEHAAWLAEMSETLRDGRVVRALRLSSRPPKAGAPLPAELATSLATAAGEALGSEVTQERWATVLDAVAYSPVRQQVVPAAVPAEPGDALMAAVRKLASRTPQIATLFGVQPTARSRRGGRGGGGGRAVPPPPPADTPPAATPASPPAAASDVAEPEASAPEPEPTAPVEEQASTAEDAPAEASAAAAEVAVAIETAVEEAEAPSTDEDQPSS</sequence>
<dbReference type="RefSeq" id="WP_153759382.1">
    <property type="nucleotide sequence ID" value="NZ_CP045851.1"/>
</dbReference>
<feature type="compositionally biased region" description="Basic and acidic residues" evidence="1">
    <location>
        <begin position="96"/>
        <end position="146"/>
    </location>
</feature>
<accession>A0A5Q2RIA9</accession>
<dbReference type="Proteomes" id="UP000334019">
    <property type="component" value="Chromosome"/>
</dbReference>
<evidence type="ECO:0000313" key="3">
    <source>
        <dbReference type="Proteomes" id="UP000334019"/>
    </source>
</evidence>
<feature type="region of interest" description="Disordered" evidence="1">
    <location>
        <begin position="387"/>
        <end position="470"/>
    </location>
</feature>